<evidence type="ECO:0000256" key="5">
    <source>
        <dbReference type="ARBA" id="ARBA00023040"/>
    </source>
</evidence>
<dbReference type="GO" id="GO:0045202">
    <property type="term" value="C:synapse"/>
    <property type="evidence" value="ECO:0007669"/>
    <property type="project" value="GOC"/>
</dbReference>
<dbReference type="GO" id="GO:0004993">
    <property type="term" value="F:G protein-coupled serotonin receptor activity"/>
    <property type="evidence" value="ECO:0000318"/>
    <property type="project" value="GO_Central"/>
</dbReference>
<evidence type="ECO:0000259" key="10">
    <source>
        <dbReference type="PROSITE" id="PS50262"/>
    </source>
</evidence>
<feature type="transmembrane region" description="Helical" evidence="9">
    <location>
        <begin position="75"/>
        <end position="99"/>
    </location>
</feature>
<feature type="transmembrane region" description="Helical" evidence="9">
    <location>
        <begin position="574"/>
        <end position="594"/>
    </location>
</feature>
<feature type="transmembrane region" description="Helical" evidence="9">
    <location>
        <begin position="156"/>
        <end position="175"/>
    </location>
</feature>
<evidence type="ECO:0000256" key="9">
    <source>
        <dbReference type="SAM" id="Phobius"/>
    </source>
</evidence>
<feature type="transmembrane region" description="Helical" evidence="9">
    <location>
        <begin position="606"/>
        <end position="630"/>
    </location>
</feature>
<keyword evidence="3 9" id="KW-0812">Transmembrane</keyword>
<dbReference type="KEGG" id="spu:105440462"/>
<dbReference type="GO" id="GO:0007268">
    <property type="term" value="P:chemical synaptic transmission"/>
    <property type="evidence" value="ECO:0000318"/>
    <property type="project" value="GO_Central"/>
</dbReference>
<evidence type="ECO:0000256" key="2">
    <source>
        <dbReference type="ARBA" id="ARBA00022475"/>
    </source>
</evidence>
<dbReference type="RefSeq" id="XP_011668949.2">
    <property type="nucleotide sequence ID" value="XM_011670647.2"/>
</dbReference>
<protein>
    <recommendedName>
        <fullName evidence="10">G-protein coupled receptors family 1 profile domain-containing protein</fullName>
    </recommendedName>
</protein>
<dbReference type="OrthoDB" id="2105199at2759"/>
<keyword evidence="12" id="KW-1185">Reference proteome</keyword>
<dbReference type="GeneID" id="105440462"/>
<dbReference type="GO" id="GO:0030425">
    <property type="term" value="C:dendrite"/>
    <property type="evidence" value="ECO:0000318"/>
    <property type="project" value="GO_Central"/>
</dbReference>
<evidence type="ECO:0000256" key="8">
    <source>
        <dbReference type="ARBA" id="ARBA00023224"/>
    </source>
</evidence>
<dbReference type="GO" id="GO:0007187">
    <property type="term" value="P:G protein-coupled receptor signaling pathway, coupled to cyclic nucleotide second messenger"/>
    <property type="evidence" value="ECO:0000318"/>
    <property type="project" value="GO_Central"/>
</dbReference>
<evidence type="ECO:0000313" key="12">
    <source>
        <dbReference type="Proteomes" id="UP000007110"/>
    </source>
</evidence>
<evidence type="ECO:0000256" key="6">
    <source>
        <dbReference type="ARBA" id="ARBA00023136"/>
    </source>
</evidence>
<dbReference type="AlphaFoldDB" id="A0A7M7HHE0"/>
<dbReference type="GO" id="GO:0030594">
    <property type="term" value="F:neurotransmitter receptor activity"/>
    <property type="evidence" value="ECO:0000318"/>
    <property type="project" value="GO_Central"/>
</dbReference>
<proteinExistence type="predicted"/>
<accession>A0A7M7HHE0</accession>
<dbReference type="InterPro" id="IPR000276">
    <property type="entry name" value="GPCR_Rhodpsn"/>
</dbReference>
<dbReference type="SUPFAM" id="SSF81321">
    <property type="entry name" value="Family A G protein-coupled receptor-like"/>
    <property type="match status" value="1"/>
</dbReference>
<dbReference type="CDD" id="cd00637">
    <property type="entry name" value="7tm_classA_rhodopsin-like"/>
    <property type="match status" value="2"/>
</dbReference>
<dbReference type="Gene3D" id="1.20.1070.10">
    <property type="entry name" value="Rhodopsin 7-helix transmembrane proteins"/>
    <property type="match status" value="2"/>
</dbReference>
<keyword evidence="5" id="KW-0297">G-protein coupled receptor</keyword>
<dbReference type="GO" id="GO:0007198">
    <property type="term" value="P:adenylate cyclase-inhibiting serotonin receptor signaling pathway"/>
    <property type="evidence" value="ECO:0000318"/>
    <property type="project" value="GO_Central"/>
</dbReference>
<feature type="transmembrane region" description="Helical" evidence="9">
    <location>
        <begin position="35"/>
        <end position="63"/>
    </location>
</feature>
<dbReference type="PRINTS" id="PR00237">
    <property type="entry name" value="GPCRRHODOPSN"/>
</dbReference>
<dbReference type="EnsemblMetazoa" id="XM_011670647">
    <property type="protein sequence ID" value="XP_011668949"/>
    <property type="gene ID" value="LOC105440462"/>
</dbReference>
<feature type="domain" description="G-protein coupled receptors family 1 profile" evidence="10">
    <location>
        <begin position="54"/>
        <end position="623"/>
    </location>
</feature>
<dbReference type="Proteomes" id="UP000007110">
    <property type="component" value="Unassembled WGS sequence"/>
</dbReference>
<evidence type="ECO:0000256" key="7">
    <source>
        <dbReference type="ARBA" id="ARBA00023170"/>
    </source>
</evidence>
<organism evidence="11 12">
    <name type="scientific">Strongylocentrotus purpuratus</name>
    <name type="common">Purple sea urchin</name>
    <dbReference type="NCBI Taxonomy" id="7668"/>
    <lineage>
        <taxon>Eukaryota</taxon>
        <taxon>Metazoa</taxon>
        <taxon>Echinodermata</taxon>
        <taxon>Eleutherozoa</taxon>
        <taxon>Echinozoa</taxon>
        <taxon>Echinoidea</taxon>
        <taxon>Euechinoidea</taxon>
        <taxon>Echinacea</taxon>
        <taxon>Camarodonta</taxon>
        <taxon>Echinidea</taxon>
        <taxon>Strongylocentrotidae</taxon>
        <taxon>Strongylocentrotus</taxon>
    </lineage>
</organism>
<dbReference type="OMA" id="FWLPLIT"/>
<reference evidence="11" key="2">
    <citation type="submission" date="2021-01" db="UniProtKB">
        <authorList>
            <consortium name="EnsemblMetazoa"/>
        </authorList>
    </citation>
    <scope>IDENTIFICATION</scope>
</reference>
<keyword evidence="8" id="KW-0807">Transducer</keyword>
<keyword evidence="7" id="KW-0675">Receptor</keyword>
<evidence type="ECO:0000256" key="4">
    <source>
        <dbReference type="ARBA" id="ARBA00022989"/>
    </source>
</evidence>
<dbReference type="InterPro" id="IPR017452">
    <property type="entry name" value="GPCR_Rhodpsn_7TM"/>
</dbReference>
<dbReference type="SMART" id="SM01381">
    <property type="entry name" value="7TM_GPCR_Srsx"/>
    <property type="match status" value="1"/>
</dbReference>
<dbReference type="GO" id="GO:0005886">
    <property type="term" value="C:plasma membrane"/>
    <property type="evidence" value="ECO:0000318"/>
    <property type="project" value="GO_Central"/>
</dbReference>
<keyword evidence="2" id="KW-1003">Cell membrane</keyword>
<reference evidence="12" key="1">
    <citation type="submission" date="2015-02" db="EMBL/GenBank/DDBJ databases">
        <title>Genome sequencing for Strongylocentrotus purpuratus.</title>
        <authorList>
            <person name="Murali S."/>
            <person name="Liu Y."/>
            <person name="Vee V."/>
            <person name="English A."/>
            <person name="Wang M."/>
            <person name="Skinner E."/>
            <person name="Han Y."/>
            <person name="Muzny D.M."/>
            <person name="Worley K.C."/>
            <person name="Gibbs R.A."/>
        </authorList>
    </citation>
    <scope>NUCLEOTIDE SEQUENCE</scope>
</reference>
<keyword evidence="4 9" id="KW-1133">Transmembrane helix</keyword>
<name>A0A7M7HHE0_STRPU</name>
<dbReference type="PROSITE" id="PS50262">
    <property type="entry name" value="G_PROTEIN_RECEP_F1_2"/>
    <property type="match status" value="1"/>
</dbReference>
<dbReference type="PANTHER" id="PTHR24248">
    <property type="entry name" value="ADRENERGIC RECEPTOR-RELATED G-PROTEIN COUPLED RECEPTOR"/>
    <property type="match status" value="1"/>
</dbReference>
<keyword evidence="6 9" id="KW-0472">Membrane</keyword>
<dbReference type="InParanoid" id="A0A7M7HHE0"/>
<evidence type="ECO:0000313" key="11">
    <source>
        <dbReference type="EnsemblMetazoa" id="XP_011668949"/>
    </source>
</evidence>
<evidence type="ECO:0000256" key="1">
    <source>
        <dbReference type="ARBA" id="ARBA00004651"/>
    </source>
</evidence>
<feature type="transmembrane region" description="Helical" evidence="9">
    <location>
        <begin position="203"/>
        <end position="225"/>
    </location>
</feature>
<dbReference type="Pfam" id="PF00001">
    <property type="entry name" value="7tm_1"/>
    <property type="match status" value="1"/>
</dbReference>
<comment type="subcellular location">
    <subcellularLocation>
        <location evidence="1">Cell membrane</location>
        <topology evidence="1">Multi-pass membrane protein</topology>
    </subcellularLocation>
</comment>
<evidence type="ECO:0000256" key="3">
    <source>
        <dbReference type="ARBA" id="ARBA00022692"/>
    </source>
</evidence>
<sequence>MGTLDQLASLEHTMQSSYNQTYQEELVCRMIRYPWILIVSLLIMMVIMSAGVIGNVLVCISMYTCRSLRTANNALLLNLAAADLFACFLFTPLLFTLVIQSLVSYKAVMPRFLCISQGWLRFVCSSVQQITLSSISAQRYAAIAHPLKRKGTKERVLAAVVISWLISACISIAAIQLQSSPIYELCPCSLGLGSGIPTNLVDMYLLGPLGMMCFLIVIFFYAMIFRTVRKHVKEKVGSSYEPTSSVTTANKRILPLKCCQMCGFRGGLKTNVVAPIIDDHNSTELPKHDLLQGSSSLEAAERQHTSNMSIPEVTSDAYLQHIVTDTENIHSNNSMPQEYQEYVNHSHGSFNLLDQQGLERSDIFSGPDGTEDIGETYSNFLPSLETKAGDDNSDMIPEINSTYDVSNTNELNNVRDYEQGMLDTEGGAKVEIDTDKPCEIQCEKLEDAPVLTMGQRETQLDELSQSAVDNTARETNSNGLVQCEDVQDNVETHHVPHSDSTGNVPSVDGDKVLTKGNTIWLASEILPGTSISVQDASTVTKELSTKIYGDVCLMNPKSRERGRRKIEAKTAKRALFIIAAFIICWFPMSIITYLEISMNLPVEVKILVLTLSFLSAVINPIIYTFINTAYRNEFKRLLKKIYQR</sequence>